<organism evidence="8 9">
    <name type="scientific">Heracleum sosnowskyi</name>
    <dbReference type="NCBI Taxonomy" id="360622"/>
    <lineage>
        <taxon>Eukaryota</taxon>
        <taxon>Viridiplantae</taxon>
        <taxon>Streptophyta</taxon>
        <taxon>Embryophyta</taxon>
        <taxon>Tracheophyta</taxon>
        <taxon>Spermatophyta</taxon>
        <taxon>Magnoliopsida</taxon>
        <taxon>eudicotyledons</taxon>
        <taxon>Gunneridae</taxon>
        <taxon>Pentapetalae</taxon>
        <taxon>asterids</taxon>
        <taxon>campanulids</taxon>
        <taxon>Apiales</taxon>
        <taxon>Apiaceae</taxon>
        <taxon>Apioideae</taxon>
        <taxon>apioid superclade</taxon>
        <taxon>Tordylieae</taxon>
        <taxon>Tordyliinae</taxon>
        <taxon>Heracleum</taxon>
    </lineage>
</organism>
<evidence type="ECO:0000256" key="3">
    <source>
        <dbReference type="ARBA" id="ARBA00023157"/>
    </source>
</evidence>
<keyword evidence="9" id="KW-1185">Reference proteome</keyword>
<evidence type="ECO:0000313" key="8">
    <source>
        <dbReference type="EMBL" id="KAK1404503.1"/>
    </source>
</evidence>
<dbReference type="CDD" id="cd11013">
    <property type="entry name" value="Plantacyanin"/>
    <property type="match status" value="1"/>
</dbReference>
<dbReference type="GO" id="GO:0005886">
    <property type="term" value="C:plasma membrane"/>
    <property type="evidence" value="ECO:0007669"/>
    <property type="project" value="TreeGrafter"/>
</dbReference>
<protein>
    <recommendedName>
        <fullName evidence="4">Basic blue protein</fullName>
    </recommendedName>
    <alternativeName>
        <fullName evidence="5">Plantacyanin</fullName>
    </alternativeName>
</protein>
<dbReference type="InterPro" id="IPR041844">
    <property type="entry name" value="Plantacyanin"/>
</dbReference>
<name>A0AAD8JJS5_9APIA</name>
<dbReference type="GO" id="GO:0046872">
    <property type="term" value="F:metal ion binding"/>
    <property type="evidence" value="ECO:0007669"/>
    <property type="project" value="UniProtKB-KW"/>
</dbReference>
<reference evidence="8" key="2">
    <citation type="submission" date="2023-05" db="EMBL/GenBank/DDBJ databases">
        <authorList>
            <person name="Schelkunov M.I."/>
        </authorList>
    </citation>
    <scope>NUCLEOTIDE SEQUENCE</scope>
    <source>
        <strain evidence="8">Hsosn_3</strain>
        <tissue evidence="8">Leaf</tissue>
    </source>
</reference>
<feature type="chain" id="PRO_5042018286" description="Basic blue protein" evidence="6">
    <location>
        <begin position="29"/>
        <end position="124"/>
    </location>
</feature>
<dbReference type="PANTHER" id="PTHR33021">
    <property type="entry name" value="BLUE COPPER PROTEIN"/>
    <property type="match status" value="1"/>
</dbReference>
<dbReference type="Proteomes" id="UP001237642">
    <property type="component" value="Unassembled WGS sequence"/>
</dbReference>
<dbReference type="EMBL" id="JAUIZM010000001">
    <property type="protein sequence ID" value="KAK1404503.1"/>
    <property type="molecule type" value="Genomic_DNA"/>
</dbReference>
<accession>A0AAD8JJS5</accession>
<dbReference type="Pfam" id="PF02298">
    <property type="entry name" value="Cu_bind_like"/>
    <property type="match status" value="1"/>
</dbReference>
<evidence type="ECO:0000256" key="6">
    <source>
        <dbReference type="SAM" id="SignalP"/>
    </source>
</evidence>
<evidence type="ECO:0000256" key="1">
    <source>
        <dbReference type="ARBA" id="ARBA00022723"/>
    </source>
</evidence>
<dbReference type="SUPFAM" id="SSF49503">
    <property type="entry name" value="Cupredoxins"/>
    <property type="match status" value="1"/>
</dbReference>
<gene>
    <name evidence="8" type="ORF">POM88_004108</name>
</gene>
<reference evidence="8" key="1">
    <citation type="submission" date="2023-02" db="EMBL/GenBank/DDBJ databases">
        <title>Genome of toxic invasive species Heracleum sosnowskyi carries increased number of genes despite the absence of recent whole-genome duplications.</title>
        <authorList>
            <person name="Schelkunov M."/>
            <person name="Shtratnikova V."/>
            <person name="Makarenko M."/>
            <person name="Klepikova A."/>
            <person name="Omelchenko D."/>
            <person name="Novikova G."/>
            <person name="Obukhova E."/>
            <person name="Bogdanov V."/>
            <person name="Penin A."/>
            <person name="Logacheva M."/>
        </authorList>
    </citation>
    <scope>NUCLEOTIDE SEQUENCE</scope>
    <source>
        <strain evidence="8">Hsosn_3</strain>
        <tissue evidence="8">Leaf</tissue>
    </source>
</reference>
<dbReference type="InterPro" id="IPR008972">
    <property type="entry name" value="Cupredoxin"/>
</dbReference>
<evidence type="ECO:0000256" key="2">
    <source>
        <dbReference type="ARBA" id="ARBA00023008"/>
    </source>
</evidence>
<dbReference type="AlphaFoldDB" id="A0AAD8JJS5"/>
<comment type="caution">
    <text evidence="8">The sequence shown here is derived from an EMBL/GenBank/DDBJ whole genome shotgun (WGS) entry which is preliminary data.</text>
</comment>
<sequence length="124" mass="13603">MSKGRGRAAAATALVLFLVLLHYEVAQAAVYKVGGASGWTFKMSSWPDAKRFKAGDVLVFKYDPALHNVVKVNKRGYRSCVTPRGSKVHQTGNDRITLARGRNFFICNFPGHCEAQMKIAVTAT</sequence>
<keyword evidence="6" id="KW-0732">Signal</keyword>
<evidence type="ECO:0000256" key="5">
    <source>
        <dbReference type="ARBA" id="ARBA00082491"/>
    </source>
</evidence>
<keyword evidence="3" id="KW-1015">Disulfide bond</keyword>
<dbReference type="InterPro" id="IPR039391">
    <property type="entry name" value="Phytocyanin-like"/>
</dbReference>
<proteinExistence type="predicted"/>
<keyword evidence="2" id="KW-0186">Copper</keyword>
<keyword evidence="1" id="KW-0479">Metal-binding</keyword>
<dbReference type="FunFam" id="2.60.40.420:FF:000013">
    <property type="entry name" value="basic blue protein-like"/>
    <property type="match status" value="1"/>
</dbReference>
<evidence type="ECO:0000313" key="9">
    <source>
        <dbReference type="Proteomes" id="UP001237642"/>
    </source>
</evidence>
<evidence type="ECO:0000259" key="7">
    <source>
        <dbReference type="PROSITE" id="PS51485"/>
    </source>
</evidence>
<feature type="domain" description="Phytocyanin" evidence="7">
    <location>
        <begin position="29"/>
        <end position="124"/>
    </location>
</feature>
<evidence type="ECO:0000256" key="4">
    <source>
        <dbReference type="ARBA" id="ARBA00071970"/>
    </source>
</evidence>
<dbReference type="PROSITE" id="PS51485">
    <property type="entry name" value="PHYTOCYANIN"/>
    <property type="match status" value="1"/>
</dbReference>
<dbReference type="PANTHER" id="PTHR33021:SF193">
    <property type="entry name" value="OS06G0218600 PROTEIN"/>
    <property type="match status" value="1"/>
</dbReference>
<dbReference type="GO" id="GO:0009055">
    <property type="term" value="F:electron transfer activity"/>
    <property type="evidence" value="ECO:0007669"/>
    <property type="project" value="InterPro"/>
</dbReference>
<dbReference type="InterPro" id="IPR003245">
    <property type="entry name" value="Phytocyanin_dom"/>
</dbReference>
<dbReference type="Gene3D" id="2.60.40.420">
    <property type="entry name" value="Cupredoxins - blue copper proteins"/>
    <property type="match status" value="1"/>
</dbReference>
<feature type="signal peptide" evidence="6">
    <location>
        <begin position="1"/>
        <end position="28"/>
    </location>
</feature>